<organism evidence="3 4">
    <name type="scientific">Tritrichomonas foetus</name>
    <dbReference type="NCBI Taxonomy" id="1144522"/>
    <lineage>
        <taxon>Eukaryota</taxon>
        <taxon>Metamonada</taxon>
        <taxon>Parabasalia</taxon>
        <taxon>Tritrichomonadida</taxon>
        <taxon>Tritrichomonadidae</taxon>
        <taxon>Tritrichomonas</taxon>
    </lineage>
</organism>
<gene>
    <name evidence="3" type="ORF">TRFO_29479</name>
</gene>
<dbReference type="Gene3D" id="1.10.472.80">
    <property type="entry name" value="Ypt/Rab-GAP domain of gyp1p, domain 3"/>
    <property type="match status" value="1"/>
</dbReference>
<sequence>MKEVLDVHALRMILEKSLSYLQPFFRQSEIENFIFDFSRDKSSIQRLISWMIIIGIIPDAPEKFVSQLLSICLNYYSFLVDYQLLNRKKSPLLKLDGKNSNLISGDTKRTIFWYSQNKNNISSKINEIDNEIREKYLNVNHKNKEKKSEEQKNEEQKNEEQKNEEQKNKEQKNKEQKNKEQKNKEQKNKEQKNDEPKNKLVMNQIDDNEETLFRINRIFTILILSDNDYEYSQGEERFAYASFLLASQFATIFSLPKLFVESLTFSLTKKFVELSMIGDLVAGGEKSIDNFARLDAKIAHYFPKVAEELHKYGNASQHFAMRWEMLLFADEHEIMSLFLIWDHIIFHSYSNKEGLKESGSDIEINNKSDDSENESHHKSDSENSSENSHEDILKPNPIKQVIDFINKRKIIECFVLSHVGQVAQNMNIFGGGKLVKKLQQYKDWNAEMIVEDAELIFENYSLDIKDKSKEKTQSEPQGIVGTIISTVLGLLK</sequence>
<dbReference type="PROSITE" id="PS50086">
    <property type="entry name" value="TBC_RABGAP"/>
    <property type="match status" value="1"/>
</dbReference>
<dbReference type="InterPro" id="IPR000195">
    <property type="entry name" value="Rab-GAP-TBC_dom"/>
</dbReference>
<feature type="compositionally biased region" description="Basic and acidic residues" evidence="1">
    <location>
        <begin position="146"/>
        <end position="198"/>
    </location>
</feature>
<dbReference type="GeneID" id="94841510"/>
<accession>A0A1J4JXP2</accession>
<evidence type="ECO:0000259" key="2">
    <source>
        <dbReference type="PROSITE" id="PS50086"/>
    </source>
</evidence>
<feature type="domain" description="Rab-GAP TBC" evidence="2">
    <location>
        <begin position="40"/>
        <end position="348"/>
    </location>
</feature>
<dbReference type="EMBL" id="MLAK01000836">
    <property type="protein sequence ID" value="OHT03224.1"/>
    <property type="molecule type" value="Genomic_DNA"/>
</dbReference>
<name>A0A1J4JXP2_9EUKA</name>
<dbReference type="RefSeq" id="XP_068356360.1">
    <property type="nucleotide sequence ID" value="XM_068506806.1"/>
</dbReference>
<evidence type="ECO:0000313" key="4">
    <source>
        <dbReference type="Proteomes" id="UP000179807"/>
    </source>
</evidence>
<feature type="region of interest" description="Disordered" evidence="1">
    <location>
        <begin position="139"/>
        <end position="200"/>
    </location>
</feature>
<dbReference type="InterPro" id="IPR035969">
    <property type="entry name" value="Rab-GAP_TBC_sf"/>
</dbReference>
<protein>
    <recommendedName>
        <fullName evidence="2">Rab-GAP TBC domain-containing protein</fullName>
    </recommendedName>
</protein>
<comment type="caution">
    <text evidence="3">The sequence shown here is derived from an EMBL/GenBank/DDBJ whole genome shotgun (WGS) entry which is preliminary data.</text>
</comment>
<proteinExistence type="predicted"/>
<evidence type="ECO:0000256" key="1">
    <source>
        <dbReference type="SAM" id="MobiDB-lite"/>
    </source>
</evidence>
<dbReference type="Pfam" id="PF00566">
    <property type="entry name" value="RabGAP-TBC"/>
    <property type="match status" value="1"/>
</dbReference>
<feature type="region of interest" description="Disordered" evidence="1">
    <location>
        <begin position="355"/>
        <end position="392"/>
    </location>
</feature>
<reference evidence="3" key="1">
    <citation type="submission" date="2016-10" db="EMBL/GenBank/DDBJ databases">
        <authorList>
            <person name="Benchimol M."/>
            <person name="Almeida L.G."/>
            <person name="Vasconcelos A.T."/>
            <person name="Perreira-Neves A."/>
            <person name="Rosa I.A."/>
            <person name="Tasca T."/>
            <person name="Bogo M.R."/>
            <person name="de Souza W."/>
        </authorList>
    </citation>
    <scope>NUCLEOTIDE SEQUENCE [LARGE SCALE GENOMIC DNA]</scope>
    <source>
        <strain evidence="3">K</strain>
    </source>
</reference>
<dbReference type="VEuPathDB" id="TrichDB:TRFO_29479"/>
<dbReference type="AlphaFoldDB" id="A0A1J4JXP2"/>
<keyword evidence="4" id="KW-1185">Reference proteome</keyword>
<evidence type="ECO:0000313" key="3">
    <source>
        <dbReference type="EMBL" id="OHT03224.1"/>
    </source>
</evidence>
<dbReference type="Proteomes" id="UP000179807">
    <property type="component" value="Unassembled WGS sequence"/>
</dbReference>
<dbReference type="SUPFAM" id="SSF47923">
    <property type="entry name" value="Ypt/Rab-GAP domain of gyp1p"/>
    <property type="match status" value="1"/>
</dbReference>